<dbReference type="RefSeq" id="WP_139592085.1">
    <property type="nucleotide sequence ID" value="NZ_CP040825.1"/>
</dbReference>
<protein>
    <submittedName>
        <fullName evidence="1">Uncharacterized protein</fullName>
    </submittedName>
</protein>
<gene>
    <name evidence="1" type="ORF">FG904_01035</name>
</gene>
<organism evidence="1 2">
    <name type="scientific">Mycoplasma nasistruthionis</name>
    <dbReference type="NCBI Taxonomy" id="353852"/>
    <lineage>
        <taxon>Bacteria</taxon>
        <taxon>Bacillati</taxon>
        <taxon>Mycoplasmatota</taxon>
        <taxon>Mollicutes</taxon>
        <taxon>Mycoplasmataceae</taxon>
        <taxon>Mycoplasma</taxon>
    </lineage>
</organism>
<proteinExistence type="predicted"/>
<reference evidence="1 2" key="1">
    <citation type="submission" date="2019-06" db="EMBL/GenBank/DDBJ databases">
        <title>Mycoplasma sp. 2F1A isolated from ostrich.</title>
        <authorList>
            <person name="Spergser J."/>
        </authorList>
    </citation>
    <scope>NUCLEOTIDE SEQUENCE [LARGE SCALE GENOMIC DNA]</scope>
    <source>
        <strain evidence="1 2">2F1A</strain>
    </source>
</reference>
<dbReference type="AlphaFoldDB" id="A0A5B7XV42"/>
<accession>A0A5B7XV42</accession>
<name>A0A5B7XV42_9MOLU</name>
<dbReference type="EMBL" id="CP040825">
    <property type="protein sequence ID" value="QCZ36602.1"/>
    <property type="molecule type" value="Genomic_DNA"/>
</dbReference>
<sequence>MIACFWASDRFAKSLISLALSCSFVALSTTGVKASWFSAAKIWSASAFFCSSVKADSFNFVNASSFS</sequence>
<evidence type="ECO:0000313" key="2">
    <source>
        <dbReference type="Proteomes" id="UP000305457"/>
    </source>
</evidence>
<dbReference type="Proteomes" id="UP000305457">
    <property type="component" value="Chromosome"/>
</dbReference>
<evidence type="ECO:0000313" key="1">
    <source>
        <dbReference type="EMBL" id="QCZ36602.1"/>
    </source>
</evidence>
<dbReference type="KEGG" id="mnh:FG904_01035"/>